<reference evidence="5" key="1">
    <citation type="submission" date="2025-08" db="UniProtKB">
        <authorList>
            <consortium name="Ensembl"/>
        </authorList>
    </citation>
    <scope>IDENTIFICATION</scope>
</reference>
<dbReference type="CDD" id="cd12505">
    <property type="entry name" value="RRM2_GRSF1"/>
    <property type="match status" value="1"/>
</dbReference>
<dbReference type="InterPro" id="IPR034425">
    <property type="entry name" value="GRSF1_RRM1"/>
</dbReference>
<dbReference type="SMART" id="SM00360">
    <property type="entry name" value="RRM"/>
    <property type="match status" value="3"/>
</dbReference>
<dbReference type="CDD" id="cd12733">
    <property type="entry name" value="RRM3_GRSF1"/>
    <property type="match status" value="1"/>
</dbReference>
<dbReference type="InterPro" id="IPR012677">
    <property type="entry name" value="Nucleotide-bd_a/b_plait_sf"/>
</dbReference>
<protein>
    <submittedName>
        <fullName evidence="5">G-rich RNA sequence binding factor 1</fullName>
    </submittedName>
</protein>
<dbReference type="InterPro" id="IPR034424">
    <property type="entry name" value="GRSF-1_RRM2"/>
</dbReference>
<dbReference type="GO" id="GO:0003723">
    <property type="term" value="F:RNA binding"/>
    <property type="evidence" value="ECO:0007669"/>
    <property type="project" value="UniProtKB-UniRule"/>
</dbReference>
<dbReference type="OrthoDB" id="431068at2759"/>
<keyword evidence="6" id="KW-1185">Reference proteome</keyword>
<dbReference type="PANTHER" id="PTHR13976">
    <property type="entry name" value="HETEROGENEOUS NUCLEAR RIBONUCLEOPROTEIN-RELATED"/>
    <property type="match status" value="1"/>
</dbReference>
<dbReference type="CDD" id="cd12730">
    <property type="entry name" value="RRM1_GRSF1"/>
    <property type="match status" value="1"/>
</dbReference>
<reference evidence="5" key="2">
    <citation type="submission" date="2025-09" db="UniProtKB">
        <authorList>
            <consortium name="Ensembl"/>
        </authorList>
    </citation>
    <scope>IDENTIFICATION</scope>
</reference>
<feature type="domain" description="RRM" evidence="4">
    <location>
        <begin position="175"/>
        <end position="254"/>
    </location>
</feature>
<proteinExistence type="predicted"/>
<evidence type="ECO:0000256" key="2">
    <source>
        <dbReference type="ARBA" id="ARBA00022884"/>
    </source>
</evidence>
<feature type="domain" description="RRM" evidence="4">
    <location>
        <begin position="288"/>
        <end position="365"/>
    </location>
</feature>
<feature type="domain" description="RRM" evidence="4">
    <location>
        <begin position="438"/>
        <end position="518"/>
    </location>
</feature>
<dbReference type="GeneTree" id="ENSGT00940000158529"/>
<sequence>MSTESASMQRWCAWVVCASMNVTMACSRSAACALLFWPGLVLTVVAVPATCGVAKSSSICDSAPPWFSSSWQLAESPGTICCAWVPEVDGWSMLLTDLRGSWLLLRGQGRGAALLWGGKVGLEDCGGRAGRAWGPALQERRPQRAYSSSQDSVPNRYILPDYESDSVAGKASSMFIVRVRGLPWSCTADDVLNFFAECNVRNGADGVHFIFNRDGKPRGDAVIEFETAEDLLKAVEQHKKYMGQRYVEVFEMNQKEAESLLNRMHAAISPTRPTPMSQTSQTSPPSDGIVRLRGLPYSCTEQDILNFFSGLDIADEGITFVLDQRGRKSGEAFVQLLSQEHADQALLKHKQEIGSRYIEIFPSRRSEVQTARFPFRRRKGVTFAPTIKDLYDPDNVNNASKDMLPDIQSENDHMNDYVKEMSSKSMDAHDFTVLTTVHDIHIRGLPFHASGQDIANFFHPVMPLKISIEYSADAGVATGEAVVRFLTHEDAVAAMAKNRCHTQHGYLELFLNSTPDGK</sequence>
<gene>
    <name evidence="5" type="primary">GRSF1</name>
</gene>
<dbReference type="InterPro" id="IPR000504">
    <property type="entry name" value="RRM_dom"/>
</dbReference>
<dbReference type="InterPro" id="IPR035979">
    <property type="entry name" value="RBD_domain_sf"/>
</dbReference>
<dbReference type="Pfam" id="PF00076">
    <property type="entry name" value="RRM_1"/>
    <property type="match status" value="2"/>
</dbReference>
<dbReference type="InterPro" id="IPR034426">
    <property type="entry name" value="GRSF1_RRM3"/>
</dbReference>
<dbReference type="Gene3D" id="3.30.70.330">
    <property type="match status" value="3"/>
</dbReference>
<dbReference type="Proteomes" id="UP000694569">
    <property type="component" value="Unplaced"/>
</dbReference>
<dbReference type="AlphaFoldDB" id="A0A8C5LRT3"/>
<keyword evidence="2 3" id="KW-0694">RNA-binding</keyword>
<dbReference type="SUPFAM" id="SSF54928">
    <property type="entry name" value="RNA-binding domain, RBD"/>
    <property type="match status" value="3"/>
</dbReference>
<name>A0A8C5LRT3_9ANUR</name>
<evidence type="ECO:0000256" key="1">
    <source>
        <dbReference type="ARBA" id="ARBA00022737"/>
    </source>
</evidence>
<dbReference type="InterPro" id="IPR050666">
    <property type="entry name" value="ESRP"/>
</dbReference>
<dbReference type="PROSITE" id="PS50102">
    <property type="entry name" value="RRM"/>
    <property type="match status" value="3"/>
</dbReference>
<keyword evidence="1" id="KW-0677">Repeat</keyword>
<dbReference type="Ensembl" id="ENSLLET00000002318.1">
    <property type="protein sequence ID" value="ENSLLEP00000002225.1"/>
    <property type="gene ID" value="ENSLLEG00000001434.1"/>
</dbReference>
<evidence type="ECO:0000259" key="4">
    <source>
        <dbReference type="PROSITE" id="PS50102"/>
    </source>
</evidence>
<organism evidence="5 6">
    <name type="scientific">Leptobrachium leishanense</name>
    <name type="common">Leishan spiny toad</name>
    <dbReference type="NCBI Taxonomy" id="445787"/>
    <lineage>
        <taxon>Eukaryota</taxon>
        <taxon>Metazoa</taxon>
        <taxon>Chordata</taxon>
        <taxon>Craniata</taxon>
        <taxon>Vertebrata</taxon>
        <taxon>Euteleostomi</taxon>
        <taxon>Amphibia</taxon>
        <taxon>Batrachia</taxon>
        <taxon>Anura</taxon>
        <taxon>Pelobatoidea</taxon>
        <taxon>Megophryidae</taxon>
        <taxon>Leptobrachium</taxon>
    </lineage>
</organism>
<evidence type="ECO:0000256" key="3">
    <source>
        <dbReference type="PROSITE-ProRule" id="PRU00176"/>
    </source>
</evidence>
<evidence type="ECO:0000313" key="5">
    <source>
        <dbReference type="Ensembl" id="ENSLLEP00000002225.1"/>
    </source>
</evidence>
<evidence type="ECO:0000313" key="6">
    <source>
        <dbReference type="Proteomes" id="UP000694569"/>
    </source>
</evidence>
<accession>A0A8C5LRT3</accession>